<proteinExistence type="predicted"/>
<dbReference type="EMBL" id="CAJJDN010000006">
    <property type="protein sequence ID" value="CAD8052634.1"/>
    <property type="molecule type" value="Genomic_DNA"/>
</dbReference>
<dbReference type="Proteomes" id="UP000692954">
    <property type="component" value="Unassembled WGS sequence"/>
</dbReference>
<keyword evidence="2" id="KW-1185">Reference proteome</keyword>
<comment type="caution">
    <text evidence="1">The sequence shown here is derived from an EMBL/GenBank/DDBJ whole genome shotgun (WGS) entry which is preliminary data.</text>
</comment>
<name>A0A8S1KNQ0_9CILI</name>
<protein>
    <submittedName>
        <fullName evidence="1">Uncharacterized protein</fullName>
    </submittedName>
</protein>
<evidence type="ECO:0000313" key="1">
    <source>
        <dbReference type="EMBL" id="CAD8052634.1"/>
    </source>
</evidence>
<sequence>MIFKQKKDKIKVQKEINLFNKRKNIQKQKKKYELKL</sequence>
<reference evidence="1" key="1">
    <citation type="submission" date="2021-01" db="EMBL/GenBank/DDBJ databases">
        <authorList>
            <consortium name="Genoscope - CEA"/>
            <person name="William W."/>
        </authorList>
    </citation>
    <scope>NUCLEOTIDE SEQUENCE</scope>
</reference>
<evidence type="ECO:0000313" key="2">
    <source>
        <dbReference type="Proteomes" id="UP000692954"/>
    </source>
</evidence>
<gene>
    <name evidence="1" type="ORF">PSON_ATCC_30995.1.T0060554</name>
</gene>
<accession>A0A8S1KNQ0</accession>
<dbReference type="AlphaFoldDB" id="A0A8S1KNQ0"/>
<organism evidence="1 2">
    <name type="scientific">Paramecium sonneborni</name>
    <dbReference type="NCBI Taxonomy" id="65129"/>
    <lineage>
        <taxon>Eukaryota</taxon>
        <taxon>Sar</taxon>
        <taxon>Alveolata</taxon>
        <taxon>Ciliophora</taxon>
        <taxon>Intramacronucleata</taxon>
        <taxon>Oligohymenophorea</taxon>
        <taxon>Peniculida</taxon>
        <taxon>Parameciidae</taxon>
        <taxon>Paramecium</taxon>
    </lineage>
</organism>